<evidence type="ECO:0000313" key="1">
    <source>
        <dbReference type="EMBL" id="KAF8564557.1"/>
    </source>
</evidence>
<sequence length="69" mass="7697">MENKSFVFVKSNGETLTVGLQTSKILEAGSRYGQFTWECAKALSTYIVNNTYLVEGRQVLEVLEQAYAA</sequence>
<accession>A0A8T0DCU4</accession>
<dbReference type="EMBL" id="JTDF01008347">
    <property type="protein sequence ID" value="KAF8564557.1"/>
    <property type="molecule type" value="Genomic_DNA"/>
</dbReference>
<dbReference type="AlphaFoldDB" id="A0A8T0DCU4"/>
<organism evidence="1 2">
    <name type="scientific">Paragonimus westermani</name>
    <dbReference type="NCBI Taxonomy" id="34504"/>
    <lineage>
        <taxon>Eukaryota</taxon>
        <taxon>Metazoa</taxon>
        <taxon>Spiralia</taxon>
        <taxon>Lophotrochozoa</taxon>
        <taxon>Platyhelminthes</taxon>
        <taxon>Trematoda</taxon>
        <taxon>Digenea</taxon>
        <taxon>Plagiorchiida</taxon>
        <taxon>Troglotremata</taxon>
        <taxon>Troglotrematidae</taxon>
        <taxon>Paragonimus</taxon>
    </lineage>
</organism>
<keyword evidence="2" id="KW-1185">Reference proteome</keyword>
<proteinExistence type="predicted"/>
<comment type="caution">
    <text evidence="1">The sequence shown here is derived from an EMBL/GenBank/DDBJ whole genome shotgun (WGS) entry which is preliminary data.</text>
</comment>
<gene>
    <name evidence="1" type="ORF">P879_11628</name>
</gene>
<dbReference type="OrthoDB" id="407325at2759"/>
<protein>
    <submittedName>
        <fullName evidence="1">Uncharacterized protein</fullName>
    </submittedName>
</protein>
<dbReference type="Proteomes" id="UP000699462">
    <property type="component" value="Unassembled WGS sequence"/>
</dbReference>
<evidence type="ECO:0000313" key="2">
    <source>
        <dbReference type="Proteomes" id="UP000699462"/>
    </source>
</evidence>
<reference evidence="1 2" key="1">
    <citation type="submission" date="2019-07" db="EMBL/GenBank/DDBJ databases">
        <title>Annotation for the trematode Paragonimus westermani.</title>
        <authorList>
            <person name="Choi Y.-J."/>
        </authorList>
    </citation>
    <scope>NUCLEOTIDE SEQUENCE [LARGE SCALE GENOMIC DNA]</scope>
    <source>
        <strain evidence="1">180907_Pwestermani</strain>
    </source>
</reference>
<name>A0A8T0DCU4_9TREM</name>